<name>A0A1H8TVA6_9BACI</name>
<accession>A0A1H8TVA6</accession>
<sequence length="401" mass="47102">MEEQTIELDELKISFNVLETKREMIIPKSQTRIESIDQLRLLTEANKMVFTPMEIDEQEDAFTFSFHIDRYIKTWQDIKRLPRHEKLRLLKNLTKLKGCLSSRITFFIHPDNLVFDENLMPRIIFRGIRAYSPPFNVDEHMLLKQIKCFSVALLSNKHSFDKLYSGGLEQAKDTEFERKVQQFDQLIELEQYLITVYSAEEQRTTKTMKLIAIKQFKMFKLLTYIFATFAVGLAIPYFYTRLVTIPFQDDITTAYEAYLTSEYENVIDVLSDYKVEELPEMSLYTLARSYISEEELSEESKAVLANNLSSETDQDYLLYWVYTGRTSHELAMDKAVFLDDPQLIIYSLIKQIEQTRENPELSGNDRNDQINQLESQLERYLEENGLTADALLEGEEVEQSE</sequence>
<dbReference type="RefSeq" id="WP_091500395.1">
    <property type="nucleotide sequence ID" value="NZ_FODJ01000020.1"/>
</dbReference>
<dbReference type="Pfam" id="PF10140">
    <property type="entry name" value="YukC"/>
    <property type="match status" value="1"/>
</dbReference>
<keyword evidence="2" id="KW-0472">Membrane</keyword>
<evidence type="ECO:0000313" key="4">
    <source>
        <dbReference type="Proteomes" id="UP000199300"/>
    </source>
</evidence>
<dbReference type="Proteomes" id="UP000199300">
    <property type="component" value="Unassembled WGS sequence"/>
</dbReference>
<dbReference type="OrthoDB" id="4975281at2"/>
<comment type="similarity">
    <text evidence="1">Belongs to the EssB family.</text>
</comment>
<feature type="transmembrane region" description="Helical" evidence="2">
    <location>
        <begin position="218"/>
        <end position="239"/>
    </location>
</feature>
<dbReference type="Gene3D" id="1.25.40.680">
    <property type="entry name" value="Type VII secretion system EssB, C-terminal-like domain"/>
    <property type="match status" value="1"/>
</dbReference>
<dbReference type="InterPro" id="IPR042565">
    <property type="entry name" value="T7SS_EssB_C"/>
</dbReference>
<keyword evidence="2" id="KW-0812">Transmembrane</keyword>
<dbReference type="InterPro" id="IPR018778">
    <property type="entry name" value="T7SS_EssB"/>
</dbReference>
<keyword evidence="4" id="KW-1185">Reference proteome</keyword>
<dbReference type="STRING" id="872970.SAMN04488134_12017"/>
<gene>
    <name evidence="3" type="ORF">SAMN04488134_12017</name>
</gene>
<dbReference type="NCBIfam" id="TIGR03926">
    <property type="entry name" value="T7_EssB"/>
    <property type="match status" value="1"/>
</dbReference>
<dbReference type="AlphaFoldDB" id="A0A1H8TVA6"/>
<evidence type="ECO:0000256" key="2">
    <source>
        <dbReference type="SAM" id="Phobius"/>
    </source>
</evidence>
<keyword evidence="2" id="KW-1133">Transmembrane helix</keyword>
<dbReference type="EMBL" id="FODJ01000020">
    <property type="protein sequence ID" value="SEO94811.1"/>
    <property type="molecule type" value="Genomic_DNA"/>
</dbReference>
<reference evidence="3 4" key="1">
    <citation type="submission" date="2016-10" db="EMBL/GenBank/DDBJ databases">
        <authorList>
            <person name="de Groot N.N."/>
        </authorList>
    </citation>
    <scope>NUCLEOTIDE SEQUENCE [LARGE SCALE GENOMIC DNA]</scope>
    <source>
        <strain evidence="3 4">CGMCC 1.10434</strain>
    </source>
</reference>
<proteinExistence type="inferred from homology"/>
<evidence type="ECO:0000313" key="3">
    <source>
        <dbReference type="EMBL" id="SEO94811.1"/>
    </source>
</evidence>
<evidence type="ECO:0000256" key="1">
    <source>
        <dbReference type="ARBA" id="ARBA00010163"/>
    </source>
</evidence>
<dbReference type="Gene3D" id="1.10.510.10">
    <property type="entry name" value="Transferase(Phosphotransferase) domain 1"/>
    <property type="match status" value="1"/>
</dbReference>
<organism evidence="3 4">
    <name type="scientific">Amphibacillus marinus</name>
    <dbReference type="NCBI Taxonomy" id="872970"/>
    <lineage>
        <taxon>Bacteria</taxon>
        <taxon>Bacillati</taxon>
        <taxon>Bacillota</taxon>
        <taxon>Bacilli</taxon>
        <taxon>Bacillales</taxon>
        <taxon>Bacillaceae</taxon>
        <taxon>Amphibacillus</taxon>
    </lineage>
</organism>
<protein>
    <submittedName>
        <fullName evidence="3">Type VII secretion protein EssB</fullName>
    </submittedName>
</protein>